<name>A0A8H6TF71_9AGAR</name>
<dbReference type="RefSeq" id="XP_037226274.1">
    <property type="nucleotide sequence ID" value="XM_037358364.1"/>
</dbReference>
<dbReference type="GeneID" id="59340880"/>
<evidence type="ECO:0000313" key="2">
    <source>
        <dbReference type="EMBL" id="KAF7316251.1"/>
    </source>
</evidence>
<evidence type="ECO:0000256" key="1">
    <source>
        <dbReference type="SAM" id="Coils"/>
    </source>
</evidence>
<dbReference type="Proteomes" id="UP000636479">
    <property type="component" value="Unassembled WGS sequence"/>
</dbReference>
<protein>
    <submittedName>
        <fullName evidence="2">Uncharacterized protein</fullName>
    </submittedName>
</protein>
<dbReference type="EMBL" id="JACAZF010000001">
    <property type="protein sequence ID" value="KAF7316251.1"/>
    <property type="molecule type" value="Genomic_DNA"/>
</dbReference>
<organism evidence="2 3">
    <name type="scientific">Mycena indigotica</name>
    <dbReference type="NCBI Taxonomy" id="2126181"/>
    <lineage>
        <taxon>Eukaryota</taxon>
        <taxon>Fungi</taxon>
        <taxon>Dikarya</taxon>
        <taxon>Basidiomycota</taxon>
        <taxon>Agaricomycotina</taxon>
        <taxon>Agaricomycetes</taxon>
        <taxon>Agaricomycetidae</taxon>
        <taxon>Agaricales</taxon>
        <taxon>Marasmiineae</taxon>
        <taxon>Mycenaceae</taxon>
        <taxon>Mycena</taxon>
    </lineage>
</organism>
<comment type="caution">
    <text evidence="2">The sequence shown here is derived from an EMBL/GenBank/DDBJ whole genome shotgun (WGS) entry which is preliminary data.</text>
</comment>
<proteinExistence type="predicted"/>
<gene>
    <name evidence="2" type="ORF">MIND_00143700</name>
</gene>
<feature type="coiled-coil region" evidence="1">
    <location>
        <begin position="69"/>
        <end position="135"/>
    </location>
</feature>
<keyword evidence="3" id="KW-1185">Reference proteome</keyword>
<dbReference type="OrthoDB" id="3004127at2759"/>
<keyword evidence="1" id="KW-0175">Coiled coil</keyword>
<reference evidence="2" key="1">
    <citation type="submission" date="2020-05" db="EMBL/GenBank/DDBJ databases">
        <title>Mycena genomes resolve the evolution of fungal bioluminescence.</title>
        <authorList>
            <person name="Tsai I.J."/>
        </authorList>
    </citation>
    <scope>NUCLEOTIDE SEQUENCE</scope>
    <source>
        <strain evidence="2">171206Taipei</strain>
    </source>
</reference>
<dbReference type="AlphaFoldDB" id="A0A8H6TF71"/>
<dbReference type="Gene3D" id="1.10.287.1490">
    <property type="match status" value="1"/>
</dbReference>
<evidence type="ECO:0000313" key="3">
    <source>
        <dbReference type="Proteomes" id="UP000636479"/>
    </source>
</evidence>
<sequence>MIRAILVSPTRPKREVQIRSPTINALNSVMSSGLDGLPDLSWDSEDYVSQRSSPGGTPTFTRLPARERHQKIREQRDGAQTSVNALEKRLGDFETEFVSLRRELQTVKAENQAEVASLKHEMVESNAQITSLKRQVRLLKTDNFDAKTKRREGLRSMIYDLKAQIQELELIEKFEVISSSLRAYNETLFDPANINKQMKTLLKENKLDYITRLLDYRPKDDQELDTAVSSRLQLLSPDEQAFCRFLHSRLKTMREPRNRLQHPRTSPDVARMWLEDIAPTHSTTFNAMLARKPQLLERDQTETSIFPYGAESRLERKRVKLTRAEEELQSMDKDDIASLGDDE</sequence>
<accession>A0A8H6TF71</accession>